<evidence type="ECO:0000259" key="6">
    <source>
        <dbReference type="Pfam" id="PF00345"/>
    </source>
</evidence>
<dbReference type="InterPro" id="IPR050643">
    <property type="entry name" value="Periplasmic_pilus_chap"/>
</dbReference>
<dbReference type="STRING" id="69222.BG55_10765"/>
<dbReference type="Pfam" id="PF02753">
    <property type="entry name" value="PapD_C"/>
    <property type="match status" value="1"/>
</dbReference>
<evidence type="ECO:0000256" key="5">
    <source>
        <dbReference type="ARBA" id="ARBA00023186"/>
    </source>
</evidence>
<keyword evidence="3" id="KW-0732">Signal</keyword>
<dbReference type="InterPro" id="IPR016148">
    <property type="entry name" value="Pili_assmbl_chaperone_C"/>
</dbReference>
<dbReference type="EMBL" id="JFHN01000045">
    <property type="protein sequence ID" value="EXU75626.1"/>
    <property type="molecule type" value="Genomic_DNA"/>
</dbReference>
<dbReference type="InterPro" id="IPR001829">
    <property type="entry name" value="Pili_assmbl_chaperone_bac"/>
</dbReference>
<dbReference type="PANTHER" id="PTHR30251:SF2">
    <property type="entry name" value="FIMBRIAL CHAPERONE YADV-RELATED"/>
    <property type="match status" value="1"/>
</dbReference>
<keyword evidence="9" id="KW-1185">Reference proteome</keyword>
<dbReference type="AlphaFoldDB" id="A0A014M1B4"/>
<feature type="domain" description="Pili assembly chaperone C-terminal" evidence="7">
    <location>
        <begin position="170"/>
        <end position="223"/>
    </location>
</feature>
<dbReference type="Gene3D" id="2.60.40.10">
    <property type="entry name" value="Immunoglobulins"/>
    <property type="match status" value="2"/>
</dbReference>
<evidence type="ECO:0000256" key="4">
    <source>
        <dbReference type="ARBA" id="ARBA00022764"/>
    </source>
</evidence>
<keyword evidence="5" id="KW-0143">Chaperone</keyword>
<evidence type="ECO:0000256" key="3">
    <source>
        <dbReference type="ARBA" id="ARBA00022729"/>
    </source>
</evidence>
<proteinExistence type="inferred from homology"/>
<evidence type="ECO:0000256" key="2">
    <source>
        <dbReference type="ARBA" id="ARBA00007399"/>
    </source>
</evidence>
<name>A0A014M1B4_9GAMM</name>
<comment type="caution">
    <text evidence="8">The sequence shown here is derived from an EMBL/GenBank/DDBJ whole genome shotgun (WGS) entry which is preliminary data.</text>
</comment>
<dbReference type="InterPro" id="IPR013783">
    <property type="entry name" value="Ig-like_fold"/>
</dbReference>
<evidence type="ECO:0000259" key="7">
    <source>
        <dbReference type="Pfam" id="PF02753"/>
    </source>
</evidence>
<dbReference type="PATRIC" id="fig|69222.5.peg.2230"/>
<protein>
    <submittedName>
        <fullName evidence="8">Pilus assembly protein PapD</fullName>
    </submittedName>
</protein>
<sequence>MKKLFSSALLLAMIATLYSPVLFASIVVNGTRVIYPGNAREISVKMTNMGKRPLLIQSWIDDGDMKAKPENIHVPFVLSPPFNRVDAGKGQTLRISQTDSSLPEDRESVFWLNILEIQAKNPQLSDSNHLQMAFRTRIKFFYRPDKLAGDANDAIKMVKWQQRGNQLMASNPGPYYISLVNIKLNGKKVEGEMIAPFQSQAFALTGKSGDALTGEFINDYGALISFEAKLQE</sequence>
<dbReference type="SUPFAM" id="SSF49584">
    <property type="entry name" value="Periplasmic chaperone C-domain"/>
    <property type="match status" value="1"/>
</dbReference>
<dbReference type="InterPro" id="IPR036316">
    <property type="entry name" value="Pili_assmbl_chap_C_dom_sf"/>
</dbReference>
<dbReference type="GO" id="GO:0071555">
    <property type="term" value="P:cell wall organization"/>
    <property type="evidence" value="ECO:0007669"/>
    <property type="project" value="InterPro"/>
</dbReference>
<dbReference type="InterPro" id="IPR016147">
    <property type="entry name" value="Pili_assmbl_chaperone_N"/>
</dbReference>
<reference evidence="8 9" key="1">
    <citation type="submission" date="2014-02" db="EMBL/GenBank/DDBJ databases">
        <title>Draft genome of Erwinia mallotivora strain BT-MARDI, a papaya dieback pathogen.</title>
        <authorList>
            <person name="Redzuan R."/>
            <person name="Abu Bakar N."/>
            <person name="Badrun R."/>
            <person name="Mohd Raih M.F."/>
            <person name="Rozano L."/>
            <person name="Mat Amin N."/>
        </authorList>
    </citation>
    <scope>NUCLEOTIDE SEQUENCE [LARGE SCALE GENOMIC DNA]</scope>
    <source>
        <strain evidence="8 9">BT-MARDI</strain>
    </source>
</reference>
<dbReference type="Pfam" id="PF00345">
    <property type="entry name" value="PapD_N"/>
    <property type="match status" value="1"/>
</dbReference>
<comment type="subcellular location">
    <subcellularLocation>
        <location evidence="1">Periplasm</location>
    </subcellularLocation>
</comment>
<organism evidence="8 9">
    <name type="scientific">Erwinia mallotivora</name>
    <dbReference type="NCBI Taxonomy" id="69222"/>
    <lineage>
        <taxon>Bacteria</taxon>
        <taxon>Pseudomonadati</taxon>
        <taxon>Pseudomonadota</taxon>
        <taxon>Gammaproteobacteria</taxon>
        <taxon>Enterobacterales</taxon>
        <taxon>Erwiniaceae</taxon>
        <taxon>Erwinia</taxon>
    </lineage>
</organism>
<dbReference type="PRINTS" id="PR00969">
    <property type="entry name" value="CHAPERONPILI"/>
</dbReference>
<evidence type="ECO:0000256" key="1">
    <source>
        <dbReference type="ARBA" id="ARBA00004418"/>
    </source>
</evidence>
<dbReference type="InterPro" id="IPR008962">
    <property type="entry name" value="PapD-like_sf"/>
</dbReference>
<comment type="similarity">
    <text evidence="2">Belongs to the periplasmic pilus chaperone family.</text>
</comment>
<feature type="domain" description="Pili assembly chaperone N-terminal" evidence="6">
    <location>
        <begin position="25"/>
        <end position="147"/>
    </location>
</feature>
<dbReference type="RefSeq" id="WP_034937113.1">
    <property type="nucleotide sequence ID" value="NZ_JFHN01000045.1"/>
</dbReference>
<dbReference type="GO" id="GO:0030288">
    <property type="term" value="C:outer membrane-bounded periplasmic space"/>
    <property type="evidence" value="ECO:0007669"/>
    <property type="project" value="InterPro"/>
</dbReference>
<dbReference type="SUPFAM" id="SSF49354">
    <property type="entry name" value="PapD-like"/>
    <property type="match status" value="1"/>
</dbReference>
<evidence type="ECO:0000313" key="9">
    <source>
        <dbReference type="Proteomes" id="UP000019918"/>
    </source>
</evidence>
<dbReference type="Proteomes" id="UP000019918">
    <property type="component" value="Unassembled WGS sequence"/>
</dbReference>
<evidence type="ECO:0000313" key="8">
    <source>
        <dbReference type="EMBL" id="EXU75626.1"/>
    </source>
</evidence>
<dbReference type="PANTHER" id="PTHR30251">
    <property type="entry name" value="PILUS ASSEMBLY CHAPERONE"/>
    <property type="match status" value="1"/>
</dbReference>
<gene>
    <name evidence="8" type="ORF">BG55_10765</name>
</gene>
<dbReference type="OrthoDB" id="9131059at2"/>
<keyword evidence="4" id="KW-0574">Periplasm</keyword>
<accession>A0A014M1B4</accession>